<dbReference type="EMBL" id="CP031048">
    <property type="protein sequence ID" value="QDZ24995.1"/>
    <property type="molecule type" value="Genomic_DNA"/>
</dbReference>
<organism evidence="3 4">
    <name type="scientific">Chloropicon primus</name>
    <dbReference type="NCBI Taxonomy" id="1764295"/>
    <lineage>
        <taxon>Eukaryota</taxon>
        <taxon>Viridiplantae</taxon>
        <taxon>Chlorophyta</taxon>
        <taxon>Chloropicophyceae</taxon>
        <taxon>Chloropicales</taxon>
        <taxon>Chloropicaceae</taxon>
        <taxon>Chloropicon</taxon>
    </lineage>
</organism>
<proteinExistence type="predicted"/>
<gene>
    <name evidence="3" type="ORF">A3770_15p75130</name>
</gene>
<keyword evidence="1" id="KW-0175">Coiled coil</keyword>
<sequence>MVTAKVEKVTVVPGMSPFLQRTKSSNNGGLLEDGESDAGSDGSGKFNKVIRDAETNVARLAGVMQNAEAELEKAFNRTGALQKDYTNKLEQQLEELKGILGSKQAQVTYLEDKVGNLKENYGEKLSQAQAKIAALEQEQRRYKHSHTQERARLSENLQRDLSALNVQVRQLNQSKTELEKQVERLSIENSVLKRKEKVSPASVFEFDVNRVSKLEKEMQECKQQLGLEKARNAKLQKKIQKLEEESRKADLVMSEKYRNFADMKVPYKEQLRRENEELRSSLLASTLATDPAAKQKELDDIHLNWVNRVLNSGHFEGSVCGNSWWSSY</sequence>
<evidence type="ECO:0000313" key="3">
    <source>
        <dbReference type="EMBL" id="QDZ24995.1"/>
    </source>
</evidence>
<evidence type="ECO:0000256" key="2">
    <source>
        <dbReference type="SAM" id="MobiDB-lite"/>
    </source>
</evidence>
<dbReference type="Gene3D" id="1.20.5.1160">
    <property type="entry name" value="Vasodilator-stimulated phosphoprotein"/>
    <property type="match status" value="1"/>
</dbReference>
<evidence type="ECO:0000256" key="1">
    <source>
        <dbReference type="SAM" id="Coils"/>
    </source>
</evidence>
<accession>A0A5B8MZ81</accession>
<name>A0A5B8MZ81_9CHLO</name>
<keyword evidence="4" id="KW-1185">Reference proteome</keyword>
<reference evidence="3 4" key="1">
    <citation type="submission" date="2018-07" db="EMBL/GenBank/DDBJ databases">
        <title>The complete nuclear genome of the prasinophyte Chloropicon primus (CCMP1205).</title>
        <authorList>
            <person name="Pombert J.-F."/>
            <person name="Otis C."/>
            <person name="Turmel M."/>
            <person name="Lemieux C."/>
        </authorList>
    </citation>
    <scope>NUCLEOTIDE SEQUENCE [LARGE SCALE GENOMIC DNA]</scope>
    <source>
        <strain evidence="3 4">CCMP1205</strain>
    </source>
</reference>
<dbReference type="AlphaFoldDB" id="A0A5B8MZ81"/>
<evidence type="ECO:0000313" key="4">
    <source>
        <dbReference type="Proteomes" id="UP000316726"/>
    </source>
</evidence>
<feature type="compositionally biased region" description="Polar residues" evidence="2">
    <location>
        <begin position="19"/>
        <end position="28"/>
    </location>
</feature>
<feature type="coiled-coil region" evidence="1">
    <location>
        <begin position="50"/>
        <end position="252"/>
    </location>
</feature>
<feature type="region of interest" description="Disordered" evidence="2">
    <location>
        <begin position="17"/>
        <end position="45"/>
    </location>
</feature>
<protein>
    <submittedName>
        <fullName evidence="3">Uncharacterized protein</fullName>
    </submittedName>
</protein>
<dbReference type="Proteomes" id="UP000316726">
    <property type="component" value="Chromosome 15"/>
</dbReference>